<dbReference type="PRINTS" id="PR00662">
    <property type="entry name" value="G6PISOMERASE"/>
</dbReference>
<dbReference type="RefSeq" id="WP_133819198.1">
    <property type="nucleotide sequence ID" value="NZ_SNZH01000007.1"/>
</dbReference>
<protein>
    <recommendedName>
        <fullName evidence="7">Glucose-6-phosphate isomerase</fullName>
        <shortName evidence="7">GPI</shortName>
        <ecNumber evidence="7">5.3.1.9</ecNumber>
    </recommendedName>
    <alternativeName>
        <fullName evidence="7">Phosphoglucose isomerase</fullName>
        <shortName evidence="7">PGI</shortName>
    </alternativeName>
    <alternativeName>
        <fullName evidence="7">Phosphohexose isomerase</fullName>
        <shortName evidence="7">PHI</shortName>
    </alternativeName>
</protein>
<evidence type="ECO:0000256" key="4">
    <source>
        <dbReference type="ARBA" id="ARBA00023152"/>
    </source>
</evidence>
<comment type="similarity">
    <text evidence="2 7 8">Belongs to the GPI family.</text>
</comment>
<dbReference type="GO" id="GO:0006094">
    <property type="term" value="P:gluconeogenesis"/>
    <property type="evidence" value="ECO:0007669"/>
    <property type="project" value="UniProtKB-UniRule"/>
</dbReference>
<feature type="active site" evidence="7">
    <location>
        <position position="381"/>
    </location>
</feature>
<accession>A0A4R6YWS8</accession>
<gene>
    <name evidence="7" type="primary">pgi</name>
    <name evidence="9" type="ORF">DFR29_107310</name>
</gene>
<dbReference type="OrthoDB" id="140919at2"/>
<dbReference type="NCBIfam" id="NF001211">
    <property type="entry name" value="PRK00179.1"/>
    <property type="match status" value="1"/>
</dbReference>
<dbReference type="InterPro" id="IPR035482">
    <property type="entry name" value="SIS_PGI_2"/>
</dbReference>
<organism evidence="9 10">
    <name type="scientific">Tahibacter aquaticus</name>
    <dbReference type="NCBI Taxonomy" id="520092"/>
    <lineage>
        <taxon>Bacteria</taxon>
        <taxon>Pseudomonadati</taxon>
        <taxon>Pseudomonadota</taxon>
        <taxon>Gammaproteobacteria</taxon>
        <taxon>Lysobacterales</taxon>
        <taxon>Rhodanobacteraceae</taxon>
        <taxon>Tahibacter</taxon>
    </lineage>
</organism>
<dbReference type="PROSITE" id="PS00765">
    <property type="entry name" value="P_GLUCOSE_ISOMERASE_1"/>
    <property type="match status" value="1"/>
</dbReference>
<keyword evidence="5 7" id="KW-0413">Isomerase</keyword>
<dbReference type="UniPathway" id="UPA00138"/>
<evidence type="ECO:0000313" key="10">
    <source>
        <dbReference type="Proteomes" id="UP000295293"/>
    </source>
</evidence>
<dbReference type="Gene3D" id="3.40.50.10490">
    <property type="entry name" value="Glucose-6-phosphate isomerase like protein, domain 1"/>
    <property type="match status" value="2"/>
</dbReference>
<dbReference type="Gene3D" id="1.10.1390.10">
    <property type="match status" value="1"/>
</dbReference>
<comment type="catalytic activity">
    <reaction evidence="6 7 8">
        <text>alpha-D-glucose 6-phosphate = beta-D-fructose 6-phosphate</text>
        <dbReference type="Rhea" id="RHEA:11816"/>
        <dbReference type="ChEBI" id="CHEBI:57634"/>
        <dbReference type="ChEBI" id="CHEBI:58225"/>
        <dbReference type="EC" id="5.3.1.9"/>
    </reaction>
</comment>
<sequence length="541" mass="57855">MLAGQLQILAREAARLTPIHLRELLAQPQRFAEFSRRAGPLLLDFSKQKLDAAALDALGAIATDCGWEQRRDAMFRGDILNASEQRPVLHTALRGAESRLPPLAPAAVREEVAATLQRMGALVDALELDEAGAFGIPAGITDVVNLGIGGSDLGPRLAVEALSAFHSGRFRCHFLPNVDGHETAALMRRLDPRTTVVLLVSKSFTTQETLLNGQVLRQWIAQAYGGDDAKAAGHFIAVSANVEAAAKLGIPQQRVLPMWDFVGGRYSVWSAVGLVLALAIGMPNFRAFLRGAALMDDHFRSAPWRDNLPVLAALIGVWNRNGLGHAAHGVIPYLDGLTELPSFLQQLEMESLGKRVRADGGELAQATVPVVWGSVGTNAQHAYFQALHQGSDTVPLDLLGVVRPAHTLKDNHDALLSNLLAQGAAFALGKTQAQALAEASSGGEAERLALAAQRTFPGDRPSSTVLLDVLTPESLGALIALYEHKVLVQALLWDINAFDQWGVELGKTLAKSILPALVSGQVPDSFDASTRGLIETIRALD</sequence>
<proteinExistence type="inferred from homology"/>
<evidence type="ECO:0000256" key="1">
    <source>
        <dbReference type="ARBA" id="ARBA00004926"/>
    </source>
</evidence>
<evidence type="ECO:0000256" key="6">
    <source>
        <dbReference type="ARBA" id="ARBA00029321"/>
    </source>
</evidence>
<reference evidence="9 10" key="1">
    <citation type="submission" date="2019-03" db="EMBL/GenBank/DDBJ databases">
        <title>Genomic Encyclopedia of Type Strains, Phase IV (KMG-IV): sequencing the most valuable type-strain genomes for metagenomic binning, comparative biology and taxonomic classification.</title>
        <authorList>
            <person name="Goeker M."/>
        </authorList>
    </citation>
    <scope>NUCLEOTIDE SEQUENCE [LARGE SCALE GENOMIC DNA]</scope>
    <source>
        <strain evidence="9 10">DSM 21667</strain>
    </source>
</reference>
<dbReference type="Proteomes" id="UP000295293">
    <property type="component" value="Unassembled WGS sequence"/>
</dbReference>
<dbReference type="GO" id="GO:0005829">
    <property type="term" value="C:cytosol"/>
    <property type="evidence" value="ECO:0007669"/>
    <property type="project" value="TreeGrafter"/>
</dbReference>
<dbReference type="SUPFAM" id="SSF53697">
    <property type="entry name" value="SIS domain"/>
    <property type="match status" value="1"/>
</dbReference>
<keyword evidence="7" id="KW-0963">Cytoplasm</keyword>
<evidence type="ECO:0000256" key="2">
    <source>
        <dbReference type="ARBA" id="ARBA00006604"/>
    </source>
</evidence>
<name>A0A4R6YWS8_9GAMM</name>
<dbReference type="GO" id="GO:0006096">
    <property type="term" value="P:glycolytic process"/>
    <property type="evidence" value="ECO:0007669"/>
    <property type="project" value="UniProtKB-UniRule"/>
</dbReference>
<keyword evidence="4 7" id="KW-0324">Glycolysis</keyword>
<comment type="function">
    <text evidence="7">Catalyzes the reversible isomerization of glucose-6-phosphate to fructose-6-phosphate.</text>
</comment>
<keyword evidence="10" id="KW-1185">Reference proteome</keyword>
<evidence type="ECO:0000256" key="3">
    <source>
        <dbReference type="ARBA" id="ARBA00022432"/>
    </source>
</evidence>
<dbReference type="GO" id="GO:0004347">
    <property type="term" value="F:glucose-6-phosphate isomerase activity"/>
    <property type="evidence" value="ECO:0007669"/>
    <property type="project" value="UniProtKB-UniRule"/>
</dbReference>
<dbReference type="GO" id="GO:0051156">
    <property type="term" value="P:glucose 6-phosphate metabolic process"/>
    <property type="evidence" value="ECO:0007669"/>
    <property type="project" value="TreeGrafter"/>
</dbReference>
<dbReference type="HAMAP" id="MF_00473">
    <property type="entry name" value="G6P_isomerase"/>
    <property type="match status" value="1"/>
</dbReference>
<keyword evidence="3 7" id="KW-0312">Gluconeogenesis</keyword>
<comment type="pathway">
    <text evidence="7">Carbohydrate biosynthesis; gluconeogenesis.</text>
</comment>
<dbReference type="CDD" id="cd05016">
    <property type="entry name" value="SIS_PGI_2"/>
    <property type="match status" value="1"/>
</dbReference>
<dbReference type="GO" id="GO:0097367">
    <property type="term" value="F:carbohydrate derivative binding"/>
    <property type="evidence" value="ECO:0007669"/>
    <property type="project" value="InterPro"/>
</dbReference>
<feature type="active site" description="Proton donor" evidence="7">
    <location>
        <position position="350"/>
    </location>
</feature>
<dbReference type="PROSITE" id="PS00174">
    <property type="entry name" value="P_GLUCOSE_ISOMERASE_2"/>
    <property type="match status" value="1"/>
</dbReference>
<dbReference type="InterPro" id="IPR018189">
    <property type="entry name" value="Phosphoglucose_isomerase_CS"/>
</dbReference>
<evidence type="ECO:0000256" key="5">
    <source>
        <dbReference type="ARBA" id="ARBA00023235"/>
    </source>
</evidence>
<dbReference type="AlphaFoldDB" id="A0A4R6YWS8"/>
<dbReference type="InterPro" id="IPR046348">
    <property type="entry name" value="SIS_dom_sf"/>
</dbReference>
<dbReference type="EMBL" id="SNZH01000007">
    <property type="protein sequence ID" value="TDR43296.1"/>
    <property type="molecule type" value="Genomic_DNA"/>
</dbReference>
<dbReference type="EC" id="5.3.1.9" evidence="7"/>
<comment type="subcellular location">
    <subcellularLocation>
        <location evidence="7">Cytoplasm</location>
    </subcellularLocation>
</comment>
<dbReference type="GO" id="GO:0048029">
    <property type="term" value="F:monosaccharide binding"/>
    <property type="evidence" value="ECO:0007669"/>
    <property type="project" value="TreeGrafter"/>
</dbReference>
<evidence type="ECO:0000256" key="8">
    <source>
        <dbReference type="RuleBase" id="RU000612"/>
    </source>
</evidence>
<dbReference type="PANTHER" id="PTHR11469:SF1">
    <property type="entry name" value="GLUCOSE-6-PHOSPHATE ISOMERASE"/>
    <property type="match status" value="1"/>
</dbReference>
<dbReference type="CDD" id="cd05015">
    <property type="entry name" value="SIS_PGI_1"/>
    <property type="match status" value="1"/>
</dbReference>
<dbReference type="Pfam" id="PF00342">
    <property type="entry name" value="PGI"/>
    <property type="match status" value="1"/>
</dbReference>
<dbReference type="InterPro" id="IPR023096">
    <property type="entry name" value="G6P_Isomerase_C"/>
</dbReference>
<evidence type="ECO:0000313" key="9">
    <source>
        <dbReference type="EMBL" id="TDR43296.1"/>
    </source>
</evidence>
<dbReference type="PROSITE" id="PS51463">
    <property type="entry name" value="P_GLUCOSE_ISOMERASE_3"/>
    <property type="match status" value="1"/>
</dbReference>
<dbReference type="UniPathway" id="UPA00109">
    <property type="reaction ID" value="UER00181"/>
</dbReference>
<comment type="pathway">
    <text evidence="1 7 8">Carbohydrate degradation; glycolysis; D-glyceraldehyde 3-phosphate and glycerone phosphate from D-glucose: step 2/4.</text>
</comment>
<dbReference type="InterPro" id="IPR001672">
    <property type="entry name" value="G6P_Isomerase"/>
</dbReference>
<feature type="active site" evidence="7">
    <location>
        <position position="507"/>
    </location>
</feature>
<dbReference type="InterPro" id="IPR035476">
    <property type="entry name" value="SIS_PGI_1"/>
</dbReference>
<evidence type="ECO:0000256" key="7">
    <source>
        <dbReference type="HAMAP-Rule" id="MF_00473"/>
    </source>
</evidence>
<comment type="caution">
    <text evidence="9">The sequence shown here is derived from an EMBL/GenBank/DDBJ whole genome shotgun (WGS) entry which is preliminary data.</text>
</comment>
<dbReference type="PANTHER" id="PTHR11469">
    <property type="entry name" value="GLUCOSE-6-PHOSPHATE ISOMERASE"/>
    <property type="match status" value="1"/>
</dbReference>